<accession>A0AA39KMD8</accession>
<evidence type="ECO:0000313" key="1">
    <source>
        <dbReference type="EMBL" id="KAK0166661.1"/>
    </source>
</evidence>
<name>A0AA39KMD8_MICHY</name>
<gene>
    <name evidence="1" type="ORF">PV327_004153</name>
</gene>
<reference evidence="1" key="1">
    <citation type="journal article" date="2023" name="bioRxiv">
        <title>Scaffold-level genome assemblies of two parasitoid biocontrol wasps reveal the parthenogenesis mechanism and an associated novel virus.</title>
        <authorList>
            <person name="Inwood S."/>
            <person name="Skelly J."/>
            <person name="Guhlin J."/>
            <person name="Harrop T."/>
            <person name="Goldson S."/>
            <person name="Dearden P."/>
        </authorList>
    </citation>
    <scope>NUCLEOTIDE SEQUENCE</scope>
    <source>
        <strain evidence="1">Lincoln</strain>
        <tissue evidence="1">Whole body</tissue>
    </source>
</reference>
<dbReference type="Proteomes" id="UP001168972">
    <property type="component" value="Unassembled WGS sequence"/>
</dbReference>
<organism evidence="1 2">
    <name type="scientific">Microctonus hyperodae</name>
    <name type="common">Parasitoid wasp</name>
    <dbReference type="NCBI Taxonomy" id="165561"/>
    <lineage>
        <taxon>Eukaryota</taxon>
        <taxon>Metazoa</taxon>
        <taxon>Ecdysozoa</taxon>
        <taxon>Arthropoda</taxon>
        <taxon>Hexapoda</taxon>
        <taxon>Insecta</taxon>
        <taxon>Pterygota</taxon>
        <taxon>Neoptera</taxon>
        <taxon>Endopterygota</taxon>
        <taxon>Hymenoptera</taxon>
        <taxon>Apocrita</taxon>
        <taxon>Ichneumonoidea</taxon>
        <taxon>Braconidae</taxon>
        <taxon>Euphorinae</taxon>
        <taxon>Microctonus</taxon>
    </lineage>
</organism>
<protein>
    <submittedName>
        <fullName evidence="1">Uncharacterized protein</fullName>
    </submittedName>
</protein>
<evidence type="ECO:0000313" key="2">
    <source>
        <dbReference type="Proteomes" id="UP001168972"/>
    </source>
</evidence>
<sequence length="142" mass="16095">MLPGTTGPKVAIFQRIQSAWPNVNKTNYKSGLEEDSVNKILHDKVDEIKQGSVMAKNALDKFKNHLWYLSPELAVLALFDTDASVEVKLRIVKNLEIANDQVEKLSTFADEDGDCDFADDPPHTKRYQTKNTNEILDKEIDF</sequence>
<dbReference type="EMBL" id="JAQQBR010001832">
    <property type="protein sequence ID" value="KAK0166661.1"/>
    <property type="molecule type" value="Genomic_DNA"/>
</dbReference>
<comment type="caution">
    <text evidence="1">The sequence shown here is derived from an EMBL/GenBank/DDBJ whole genome shotgun (WGS) entry which is preliminary data.</text>
</comment>
<dbReference type="AlphaFoldDB" id="A0AA39KMD8"/>
<proteinExistence type="predicted"/>
<keyword evidence="2" id="KW-1185">Reference proteome</keyword>
<reference evidence="1" key="2">
    <citation type="submission" date="2023-03" db="EMBL/GenBank/DDBJ databases">
        <authorList>
            <person name="Inwood S.N."/>
            <person name="Skelly J.G."/>
            <person name="Guhlin J."/>
            <person name="Harrop T.W.R."/>
            <person name="Goldson S.G."/>
            <person name="Dearden P.K."/>
        </authorList>
    </citation>
    <scope>NUCLEOTIDE SEQUENCE</scope>
    <source>
        <strain evidence="1">Lincoln</strain>
        <tissue evidence="1">Whole body</tissue>
    </source>
</reference>